<gene>
    <name evidence="2" type="ORF">C6P45_003341</name>
</gene>
<evidence type="ECO:0000313" key="3">
    <source>
        <dbReference type="Proteomes" id="UP000750334"/>
    </source>
</evidence>
<evidence type="ECO:0000313" key="2">
    <source>
        <dbReference type="EMBL" id="KAG0654614.1"/>
    </source>
</evidence>
<dbReference type="EMBL" id="PUHR01000332">
    <property type="protein sequence ID" value="KAG0654614.1"/>
    <property type="molecule type" value="Genomic_DNA"/>
</dbReference>
<keyword evidence="3" id="KW-1185">Reference proteome</keyword>
<accession>A0A9P7B2B2</accession>
<proteinExistence type="predicted"/>
<comment type="caution">
    <text evidence="2">The sequence shown here is derived from an EMBL/GenBank/DDBJ whole genome shotgun (WGS) entry which is preliminary data.</text>
</comment>
<reference evidence="2 3" key="1">
    <citation type="submission" date="2020-11" db="EMBL/GenBank/DDBJ databases">
        <title>Kefir isolates.</title>
        <authorList>
            <person name="Marcisauskas S."/>
            <person name="Kim Y."/>
            <person name="Blasche S."/>
        </authorList>
    </citation>
    <scope>NUCLEOTIDE SEQUENCE [LARGE SCALE GENOMIC DNA]</scope>
    <source>
        <strain evidence="2 3">OG2</strain>
    </source>
</reference>
<dbReference type="InterPro" id="IPR013226">
    <property type="entry name" value="Pal1"/>
</dbReference>
<feature type="region of interest" description="Disordered" evidence="1">
    <location>
        <begin position="35"/>
        <end position="85"/>
    </location>
</feature>
<organism evidence="2 3">
    <name type="scientific">Maudiozyma exigua</name>
    <name type="common">Yeast</name>
    <name type="synonym">Kazachstania exigua</name>
    <dbReference type="NCBI Taxonomy" id="34358"/>
    <lineage>
        <taxon>Eukaryota</taxon>
        <taxon>Fungi</taxon>
        <taxon>Dikarya</taxon>
        <taxon>Ascomycota</taxon>
        <taxon>Saccharomycotina</taxon>
        <taxon>Saccharomycetes</taxon>
        <taxon>Saccharomycetales</taxon>
        <taxon>Saccharomycetaceae</taxon>
        <taxon>Maudiozyma</taxon>
    </lineage>
</organism>
<dbReference type="PANTHER" id="PTHR28307:SF2">
    <property type="entry name" value="PROTEIN PAL1"/>
    <property type="match status" value="1"/>
</dbReference>
<sequence length="232" mass="25693">MKDSTGSNSNSDKNSNSIYSKNSITTSMDVIDKLDQSGFPGSSFHHDGPFDVISPKRNSKDNKNAPILAFPNDKDEPIKSIPKSRYSKREEKFDIDILDDIFGTNDVDDDDSFMTESDINPDNSDGDILDTRAIHGRYTDGLGTSTFLDGAGASKRRLQTQRTNPSSELLIDFSNDNDDFNDTDGNDIADEDIGLISASSTNYQRFNKSGDLIDLENTIKERPRQSKQLADS</sequence>
<dbReference type="OrthoDB" id="4066698at2759"/>
<name>A0A9P7B2B2_MAUEX</name>
<evidence type="ECO:0000256" key="1">
    <source>
        <dbReference type="SAM" id="MobiDB-lite"/>
    </source>
</evidence>
<dbReference type="AlphaFoldDB" id="A0A9P7B2B2"/>
<dbReference type="Pfam" id="PF08316">
    <property type="entry name" value="Pal1"/>
    <property type="match status" value="1"/>
</dbReference>
<dbReference type="GO" id="GO:0005737">
    <property type="term" value="C:cytoplasm"/>
    <property type="evidence" value="ECO:0007669"/>
    <property type="project" value="TreeGrafter"/>
</dbReference>
<protein>
    <submittedName>
        <fullName evidence="2">Uncharacterized protein</fullName>
    </submittedName>
</protein>
<dbReference type="Proteomes" id="UP000750334">
    <property type="component" value="Unassembled WGS sequence"/>
</dbReference>
<feature type="region of interest" description="Disordered" evidence="1">
    <location>
        <begin position="1"/>
        <end position="20"/>
    </location>
</feature>
<dbReference type="PANTHER" id="PTHR28307">
    <property type="entry name" value="PROTEIN PAL1"/>
    <property type="match status" value="1"/>
</dbReference>